<name>A0A0G0GXW4_9BACT</name>
<dbReference type="GO" id="GO:0008967">
    <property type="term" value="F:phosphoglycolate phosphatase activity"/>
    <property type="evidence" value="ECO:0007669"/>
    <property type="project" value="TreeGrafter"/>
</dbReference>
<protein>
    <submittedName>
        <fullName evidence="1">Uncharacterized protein</fullName>
    </submittedName>
</protein>
<dbReference type="Gene3D" id="3.40.50.1000">
    <property type="entry name" value="HAD superfamily/HAD-like"/>
    <property type="match status" value="1"/>
</dbReference>
<evidence type="ECO:0000313" key="1">
    <source>
        <dbReference type="EMBL" id="KKQ34887.1"/>
    </source>
</evidence>
<dbReference type="GO" id="GO:0006281">
    <property type="term" value="P:DNA repair"/>
    <property type="evidence" value="ECO:0007669"/>
    <property type="project" value="TreeGrafter"/>
</dbReference>
<dbReference type="GO" id="GO:0005829">
    <property type="term" value="C:cytosol"/>
    <property type="evidence" value="ECO:0007669"/>
    <property type="project" value="TreeGrafter"/>
</dbReference>
<accession>A0A0G0GXW4</accession>
<dbReference type="InterPro" id="IPR023214">
    <property type="entry name" value="HAD_sf"/>
</dbReference>
<dbReference type="Proteomes" id="UP000034852">
    <property type="component" value="Unassembled WGS sequence"/>
</dbReference>
<reference evidence="1" key="1">
    <citation type="journal article" date="2015" name="Nature">
        <title>rRNA introns, odd ribosomes, and small enigmatic genomes across a large radiation of phyla.</title>
        <authorList>
            <person name="Brown C.T."/>
            <person name="Hug L.A."/>
            <person name="Thomas B.C."/>
            <person name="Sharon I."/>
            <person name="Castelle C.J."/>
            <person name="Singh A."/>
            <person name="Wilkins M.J."/>
            <person name="Williams K.H."/>
            <person name="Banfield J.F."/>
        </authorList>
    </citation>
    <scope>NUCLEOTIDE SEQUENCE [LARGE SCALE GENOMIC DNA]</scope>
</reference>
<dbReference type="InterPro" id="IPR050155">
    <property type="entry name" value="HAD-like_hydrolase_sf"/>
</dbReference>
<sequence>MNNLKSTIETNSIKLLIWDFDGVIFDLDWNYQSTPAEFLTLLYEEINRIDNSIIKDKDEFIARLFPYPEMNEVGIKHGKEVQARVKSLYEAKESAALHRAVPNQQVIDFIRVSELPQSIWSNNLSSTIRQLLREAGIDEKIDQIASFEKVLLSKPHIEGFKIIKDAYPEIDLKNMLLVGDSLRSDKVAAENTGINFYYYKKQ</sequence>
<dbReference type="SUPFAM" id="SSF56784">
    <property type="entry name" value="HAD-like"/>
    <property type="match status" value="1"/>
</dbReference>
<dbReference type="PANTHER" id="PTHR43434:SF1">
    <property type="entry name" value="PHOSPHOGLYCOLATE PHOSPHATASE"/>
    <property type="match status" value="1"/>
</dbReference>
<dbReference type="InterPro" id="IPR041492">
    <property type="entry name" value="HAD_2"/>
</dbReference>
<gene>
    <name evidence="1" type="ORF">US52_C0043G0004</name>
</gene>
<evidence type="ECO:0000313" key="2">
    <source>
        <dbReference type="Proteomes" id="UP000034852"/>
    </source>
</evidence>
<dbReference type="AlphaFoldDB" id="A0A0G0GXW4"/>
<dbReference type="InterPro" id="IPR036412">
    <property type="entry name" value="HAD-like_sf"/>
</dbReference>
<dbReference type="PANTHER" id="PTHR43434">
    <property type="entry name" value="PHOSPHOGLYCOLATE PHOSPHATASE"/>
    <property type="match status" value="1"/>
</dbReference>
<dbReference type="Pfam" id="PF13419">
    <property type="entry name" value="HAD_2"/>
    <property type="match status" value="1"/>
</dbReference>
<dbReference type="EMBL" id="LBTH01000043">
    <property type="protein sequence ID" value="KKQ34887.1"/>
    <property type="molecule type" value="Genomic_DNA"/>
</dbReference>
<comment type="caution">
    <text evidence="1">The sequence shown here is derived from an EMBL/GenBank/DDBJ whole genome shotgun (WGS) entry which is preliminary data.</text>
</comment>
<organism evidence="1 2">
    <name type="scientific">candidate division WS6 bacterium GW2011_GWA2_37_6</name>
    <dbReference type="NCBI Taxonomy" id="1619087"/>
    <lineage>
        <taxon>Bacteria</taxon>
        <taxon>Candidatus Dojkabacteria</taxon>
    </lineage>
</organism>
<proteinExistence type="predicted"/>